<organism evidence="7 8">
    <name type="scientific">Blattamonas nauphoetae</name>
    <dbReference type="NCBI Taxonomy" id="2049346"/>
    <lineage>
        <taxon>Eukaryota</taxon>
        <taxon>Metamonada</taxon>
        <taxon>Preaxostyla</taxon>
        <taxon>Oxymonadida</taxon>
        <taxon>Blattamonas</taxon>
    </lineage>
</organism>
<evidence type="ECO:0000256" key="5">
    <source>
        <dbReference type="SAM" id="MobiDB-lite"/>
    </source>
</evidence>
<dbReference type="InterPro" id="IPR017441">
    <property type="entry name" value="Protein_kinase_ATP_BS"/>
</dbReference>
<feature type="compositionally biased region" description="Polar residues" evidence="5">
    <location>
        <begin position="446"/>
        <end position="460"/>
    </location>
</feature>
<dbReference type="SMART" id="SM00220">
    <property type="entry name" value="S_TKc"/>
    <property type="match status" value="1"/>
</dbReference>
<feature type="compositionally biased region" description="Basic and acidic residues" evidence="5">
    <location>
        <begin position="544"/>
        <end position="554"/>
    </location>
</feature>
<feature type="compositionally biased region" description="Polar residues" evidence="5">
    <location>
        <begin position="398"/>
        <end position="424"/>
    </location>
</feature>
<feature type="compositionally biased region" description="Polar residues" evidence="5">
    <location>
        <begin position="785"/>
        <end position="813"/>
    </location>
</feature>
<feature type="region of interest" description="Disordered" evidence="5">
    <location>
        <begin position="907"/>
        <end position="929"/>
    </location>
</feature>
<evidence type="ECO:0000259" key="6">
    <source>
        <dbReference type="PROSITE" id="PS50011"/>
    </source>
</evidence>
<feature type="compositionally biased region" description="Basic and acidic residues" evidence="5">
    <location>
        <begin position="713"/>
        <end position="723"/>
    </location>
</feature>
<comment type="caution">
    <text evidence="7">The sequence shown here is derived from an EMBL/GenBank/DDBJ whole genome shotgun (WGS) entry which is preliminary data.</text>
</comment>
<dbReference type="EMBL" id="JARBJD010000001">
    <property type="protein sequence ID" value="KAK2964960.1"/>
    <property type="molecule type" value="Genomic_DNA"/>
</dbReference>
<feature type="region of interest" description="Disordered" evidence="5">
    <location>
        <begin position="668"/>
        <end position="839"/>
    </location>
</feature>
<dbReference type="InterPro" id="IPR008271">
    <property type="entry name" value="Ser/Thr_kinase_AS"/>
</dbReference>
<dbReference type="PANTHER" id="PTHR24346">
    <property type="entry name" value="MAP/MICROTUBULE AFFINITY-REGULATING KINASE"/>
    <property type="match status" value="1"/>
</dbReference>
<evidence type="ECO:0000256" key="3">
    <source>
        <dbReference type="PROSITE-ProRule" id="PRU10141"/>
    </source>
</evidence>
<feature type="compositionally biased region" description="Polar residues" evidence="5">
    <location>
        <begin position="1"/>
        <end position="17"/>
    </location>
</feature>
<accession>A0ABQ9YMG7</accession>
<feature type="compositionally biased region" description="Polar residues" evidence="5">
    <location>
        <begin position="668"/>
        <end position="701"/>
    </location>
</feature>
<feature type="compositionally biased region" description="Polar residues" evidence="5">
    <location>
        <begin position="466"/>
        <end position="476"/>
    </location>
</feature>
<gene>
    <name evidence="7" type="ORF">BLNAU_261</name>
</gene>
<feature type="compositionally biased region" description="Polar residues" evidence="5">
    <location>
        <begin position="726"/>
        <end position="769"/>
    </location>
</feature>
<evidence type="ECO:0000256" key="4">
    <source>
        <dbReference type="SAM" id="Coils"/>
    </source>
</evidence>
<proteinExistence type="predicted"/>
<protein>
    <submittedName>
        <fullName evidence="7">Calcium/calmodulin-dependent protein kinase kinase 1</fullName>
        <ecNumber evidence="7">2.7.11.17</ecNumber>
    </submittedName>
</protein>
<evidence type="ECO:0000256" key="1">
    <source>
        <dbReference type="ARBA" id="ARBA00022741"/>
    </source>
</evidence>
<dbReference type="PROSITE" id="PS00107">
    <property type="entry name" value="PROTEIN_KINASE_ATP"/>
    <property type="match status" value="1"/>
</dbReference>
<evidence type="ECO:0000313" key="7">
    <source>
        <dbReference type="EMBL" id="KAK2964960.1"/>
    </source>
</evidence>
<feature type="domain" description="Protein kinase" evidence="6">
    <location>
        <begin position="47"/>
        <end position="316"/>
    </location>
</feature>
<dbReference type="GO" id="GO:0004683">
    <property type="term" value="F:calcium/calmodulin-dependent protein kinase activity"/>
    <property type="evidence" value="ECO:0007669"/>
    <property type="project" value="UniProtKB-EC"/>
</dbReference>
<feature type="region of interest" description="Disordered" evidence="5">
    <location>
        <begin position="398"/>
        <end position="506"/>
    </location>
</feature>
<keyword evidence="7" id="KW-0808">Transferase</keyword>
<sequence length="961" mass="108546">MSIPTLVSNDSDLNTPRTRPETPLVVTTEQFEKQKNEETGHKILNQYVIVKTIGQGAYGKVKLLTYASDPDERFAMKVIKKSTKRRGGAKKAENDSATNREIAIMKKINHVNLVRLFEVIDNPQRHKLYMVMEFIDGGSVYDDDDPPLDEETARIRMKQIVTGLAYLHMQNIVHHDIKPDNILMTKDGTCKISDFGVSMYYEDREAKILGIRGTPAFIPPEACCVPPLADGYNPFGADIWALGVLLFYFLFGRPPFLEDTVPLTYQVINEEEIPWHKYPEKKAELSEECILLIEKLLDKDPVNRIMMDELIVDSWLTKYGEDPIDLIADKIVVTDKDIEAALTPIIKWTTLVNLQMMVRRRAKRARANIAARKLLNANNSEAQTPEPKSEREITTMETIPSIVSPSHAATNENKVEDNGNTIVPNSPPPSELSQMDARLSKPVPNHGNQQFASPLSTALTVDTELSEQSPTPQKQPSVPHLFVPPARNNPVMQTYTDQPFLTPGDRASYLQQDFGWHAQQSIVIPDLTGPESPKASAPSAYDMSQREEASKTTDQHTINQGKTPKTRENSFKSEISEVLSNQDSAVSDEKDNERDPVMTQLPVNLQFQFEDLDTTYTKQTQPKSAIEVSAVERAEQYRARINERFVQMKERQEKLMREKMSDIIPLSAQHTGPVSRSVQSAQHFRRPTSSLVESQPYTKAPTTKRQKSFAHPPVDRLRMDRIGETSPYSKSLPSDSPNTKTRQISAVSNQESSRSGSHLWTPRNPSSSSHDGKITPSYSGRFLTRSPNPLHSNFISYSRSTTNSPQLRTPSPSKHSRRQSPVRWTSNRSASGRIRLPLATHNIQTVPSPESTSPSRYFSHITPISDFGSSDREGVVNITLQSHHSVSPSRMDRPQTLFAQMTSRRLTSQQNTMGSPRLPRRQPETTRENFSHPQVFNFGAIPQRTTAMSRHTERYLRKDRH</sequence>
<feature type="compositionally biased region" description="Polar residues" evidence="5">
    <location>
        <begin position="490"/>
        <end position="499"/>
    </location>
</feature>
<dbReference type="InterPro" id="IPR011009">
    <property type="entry name" value="Kinase-like_dom_sf"/>
</dbReference>
<dbReference type="PANTHER" id="PTHR24346:SF77">
    <property type="entry name" value="SERINE THREONINE PROTEIN KINASE"/>
    <property type="match status" value="1"/>
</dbReference>
<reference evidence="7 8" key="1">
    <citation type="journal article" date="2022" name="bioRxiv">
        <title>Genomics of Preaxostyla Flagellates Illuminates Evolutionary Transitions and the Path Towards Mitochondrial Loss.</title>
        <authorList>
            <person name="Novak L.V.F."/>
            <person name="Treitli S.C."/>
            <person name="Pyrih J."/>
            <person name="Halakuc P."/>
            <person name="Pipaliya S.V."/>
            <person name="Vacek V."/>
            <person name="Brzon O."/>
            <person name="Soukal P."/>
            <person name="Eme L."/>
            <person name="Dacks J.B."/>
            <person name="Karnkowska A."/>
            <person name="Elias M."/>
            <person name="Hampl V."/>
        </authorList>
    </citation>
    <scope>NUCLEOTIDE SEQUENCE [LARGE SCALE GENOMIC DNA]</scope>
    <source>
        <strain evidence="7">NAU3</strain>
        <tissue evidence="7">Gut</tissue>
    </source>
</reference>
<feature type="binding site" evidence="3">
    <location>
        <position position="81"/>
    </location>
    <ligand>
        <name>ATP</name>
        <dbReference type="ChEBI" id="CHEBI:30616"/>
    </ligand>
</feature>
<evidence type="ECO:0000313" key="8">
    <source>
        <dbReference type="Proteomes" id="UP001281761"/>
    </source>
</evidence>
<dbReference type="Gene3D" id="1.10.510.10">
    <property type="entry name" value="Transferase(Phosphotransferase) domain 1"/>
    <property type="match status" value="1"/>
</dbReference>
<dbReference type="InterPro" id="IPR000719">
    <property type="entry name" value="Prot_kinase_dom"/>
</dbReference>
<feature type="region of interest" description="Disordered" evidence="5">
    <location>
        <begin position="576"/>
        <end position="595"/>
    </location>
</feature>
<name>A0ABQ9YMG7_9EUKA</name>
<dbReference type="SUPFAM" id="SSF56112">
    <property type="entry name" value="Protein kinase-like (PK-like)"/>
    <property type="match status" value="1"/>
</dbReference>
<feature type="region of interest" description="Disordered" evidence="5">
    <location>
        <begin position="526"/>
        <end position="571"/>
    </location>
</feature>
<feature type="coiled-coil region" evidence="4">
    <location>
        <begin position="631"/>
        <end position="658"/>
    </location>
</feature>
<keyword evidence="2 3" id="KW-0067">ATP-binding</keyword>
<feature type="region of interest" description="Disordered" evidence="5">
    <location>
        <begin position="1"/>
        <end position="22"/>
    </location>
</feature>
<keyword evidence="7" id="KW-0418">Kinase</keyword>
<evidence type="ECO:0000256" key="2">
    <source>
        <dbReference type="ARBA" id="ARBA00022840"/>
    </source>
</evidence>
<keyword evidence="4" id="KW-0175">Coiled coil</keyword>
<dbReference type="Proteomes" id="UP001281761">
    <property type="component" value="Unassembled WGS sequence"/>
</dbReference>
<keyword evidence="1 3" id="KW-0547">Nucleotide-binding</keyword>
<dbReference type="PROSITE" id="PS00108">
    <property type="entry name" value="PROTEIN_KINASE_ST"/>
    <property type="match status" value="1"/>
</dbReference>
<dbReference type="Pfam" id="PF00069">
    <property type="entry name" value="Pkinase"/>
    <property type="match status" value="1"/>
</dbReference>
<dbReference type="PROSITE" id="PS50011">
    <property type="entry name" value="PROTEIN_KINASE_DOM"/>
    <property type="match status" value="1"/>
</dbReference>
<keyword evidence="8" id="KW-1185">Reference proteome</keyword>
<dbReference type="EC" id="2.7.11.17" evidence="7"/>
<dbReference type="CDD" id="cd14008">
    <property type="entry name" value="STKc_LKB1_CaMKK"/>
    <property type="match status" value="1"/>
</dbReference>